<dbReference type="Proteomes" id="UP001519460">
    <property type="component" value="Unassembled WGS sequence"/>
</dbReference>
<feature type="compositionally biased region" description="Basic and acidic residues" evidence="1">
    <location>
        <begin position="280"/>
        <end position="299"/>
    </location>
</feature>
<dbReference type="AlphaFoldDB" id="A0ABD0L6C3"/>
<feature type="compositionally biased region" description="Basic residues" evidence="1">
    <location>
        <begin position="147"/>
        <end position="180"/>
    </location>
</feature>
<dbReference type="EMBL" id="JACVVK020000077">
    <property type="protein sequence ID" value="KAK7495149.1"/>
    <property type="molecule type" value="Genomic_DNA"/>
</dbReference>
<feature type="compositionally biased region" description="Basic and acidic residues" evidence="1">
    <location>
        <begin position="132"/>
        <end position="146"/>
    </location>
</feature>
<dbReference type="InterPro" id="IPR043407">
    <property type="entry name" value="Nkap_D1"/>
</dbReference>
<evidence type="ECO:0000256" key="1">
    <source>
        <dbReference type="SAM" id="MobiDB-lite"/>
    </source>
</evidence>
<comment type="caution">
    <text evidence="2">The sequence shown here is derived from an EMBL/GenBank/DDBJ whole genome shotgun (WGS) entry which is preliminary data.</text>
</comment>
<sequence>MFSKSTKRLLQNVIRHTNAHNRVVEEAEMWQQHGRLKELDGLDPTNPSYLHDDRFNDKDARISRSSDSWHVPFSREGYGRHAHMDDEKPGQRSSSDARRSTYWMRKLEKMESAHPDRWDHSGYKELYPDYFDSDRSQHSSSESKDRKSARRKRRESGRKTKKKKDKHISRSKHKHKKTKHKDQSSSDTDSSSEDSNHRSRHKHKKTRHRDRSSSGTDSSDEDSELGHRQSGATVKKHRRKRSRSSVHSGSRRGKEGSHADPTSKGKKEHSKNHSRHRHEKHDTDSDSDSEKLSDSESDNRKKKRHKKKHRRHKKKKDEGSDSDSRSDTSVSSDSLADRGVKRKKKKHKSQKMEKVGENGPAANSGRQSQSNRGKMDKHDGHFVWRDSAKNESSTRKGNGDSGAGTNGVLRRRSRSSSYSDSEGDNEAPKKKRKF</sequence>
<organism evidence="2 3">
    <name type="scientific">Batillaria attramentaria</name>
    <dbReference type="NCBI Taxonomy" id="370345"/>
    <lineage>
        <taxon>Eukaryota</taxon>
        <taxon>Metazoa</taxon>
        <taxon>Spiralia</taxon>
        <taxon>Lophotrochozoa</taxon>
        <taxon>Mollusca</taxon>
        <taxon>Gastropoda</taxon>
        <taxon>Caenogastropoda</taxon>
        <taxon>Sorbeoconcha</taxon>
        <taxon>Cerithioidea</taxon>
        <taxon>Batillariidae</taxon>
        <taxon>Batillaria</taxon>
    </lineage>
</organism>
<reference evidence="2 3" key="1">
    <citation type="journal article" date="2023" name="Sci. Data">
        <title>Genome assembly of the Korean intertidal mud-creeper Batillaria attramentaria.</title>
        <authorList>
            <person name="Patra A.K."/>
            <person name="Ho P.T."/>
            <person name="Jun S."/>
            <person name="Lee S.J."/>
            <person name="Kim Y."/>
            <person name="Won Y.J."/>
        </authorList>
    </citation>
    <scope>NUCLEOTIDE SEQUENCE [LARGE SCALE GENOMIC DNA]</scope>
    <source>
        <strain evidence="2">Wonlab-2016</strain>
    </source>
</reference>
<evidence type="ECO:0000313" key="3">
    <source>
        <dbReference type="Proteomes" id="UP001519460"/>
    </source>
</evidence>
<feature type="compositionally biased region" description="Basic and acidic residues" evidence="1">
    <location>
        <begin position="373"/>
        <end position="398"/>
    </location>
</feature>
<feature type="region of interest" description="Disordered" evidence="1">
    <location>
        <begin position="132"/>
        <end position="434"/>
    </location>
</feature>
<dbReference type="PANTHER" id="PTHR46940:SF1">
    <property type="entry name" value="NKAP DOMAIN CONTAINING 1"/>
    <property type="match status" value="1"/>
</dbReference>
<name>A0ABD0L6C3_9CAEN</name>
<feature type="compositionally biased region" description="Basic residues" evidence="1">
    <location>
        <begin position="234"/>
        <end position="244"/>
    </location>
</feature>
<feature type="compositionally biased region" description="Basic residues" evidence="1">
    <location>
        <begin position="340"/>
        <end position="349"/>
    </location>
</feature>
<feature type="compositionally biased region" description="Basic residues" evidence="1">
    <location>
        <begin position="266"/>
        <end position="279"/>
    </location>
</feature>
<feature type="region of interest" description="Disordered" evidence="1">
    <location>
        <begin position="79"/>
        <end position="99"/>
    </location>
</feature>
<proteinExistence type="predicted"/>
<dbReference type="PANTHER" id="PTHR46940">
    <property type="entry name" value="NKAP DOMAIN-CONTAINING 1"/>
    <property type="match status" value="1"/>
</dbReference>
<gene>
    <name evidence="2" type="ORF">BaRGS_00013559</name>
</gene>
<evidence type="ECO:0000313" key="2">
    <source>
        <dbReference type="EMBL" id="KAK7495149.1"/>
    </source>
</evidence>
<dbReference type="Pfam" id="PF15692">
    <property type="entry name" value="NKAP"/>
    <property type="match status" value="1"/>
</dbReference>
<feature type="compositionally biased region" description="Basic and acidic residues" evidence="1">
    <location>
        <begin position="316"/>
        <end position="326"/>
    </location>
</feature>
<accession>A0ABD0L6C3</accession>
<protein>
    <submittedName>
        <fullName evidence="2">Uncharacterized protein</fullName>
    </submittedName>
</protein>
<feature type="compositionally biased region" description="Basic and acidic residues" evidence="1">
    <location>
        <begin position="252"/>
        <end position="265"/>
    </location>
</feature>
<keyword evidence="3" id="KW-1185">Reference proteome</keyword>
<feature type="compositionally biased region" description="Basic residues" evidence="1">
    <location>
        <begin position="300"/>
        <end position="315"/>
    </location>
</feature>
<feature type="compositionally biased region" description="Basic residues" evidence="1">
    <location>
        <begin position="198"/>
        <end position="210"/>
    </location>
</feature>